<dbReference type="PANTHER" id="PTHR31100:SF14">
    <property type="entry name" value="AT-HOOK MOTIF NUCLEAR-LOCALIZED PROTEIN 15"/>
    <property type="match status" value="1"/>
</dbReference>
<protein>
    <recommendedName>
        <fullName evidence="2">PPC domain-containing protein</fullName>
    </recommendedName>
</protein>
<gene>
    <name evidence="3" type="ORF">R1flu_000175</name>
</gene>
<dbReference type="AlphaFoldDB" id="A0ABD1Y046"/>
<dbReference type="Pfam" id="PF03479">
    <property type="entry name" value="PCC"/>
    <property type="match status" value="1"/>
</dbReference>
<dbReference type="EMBL" id="JBHFFA010000006">
    <property type="protein sequence ID" value="KAL2619970.1"/>
    <property type="molecule type" value="Genomic_DNA"/>
</dbReference>
<evidence type="ECO:0000313" key="4">
    <source>
        <dbReference type="Proteomes" id="UP001605036"/>
    </source>
</evidence>
<evidence type="ECO:0000256" key="1">
    <source>
        <dbReference type="SAM" id="MobiDB-lite"/>
    </source>
</evidence>
<organism evidence="3 4">
    <name type="scientific">Riccia fluitans</name>
    <dbReference type="NCBI Taxonomy" id="41844"/>
    <lineage>
        <taxon>Eukaryota</taxon>
        <taxon>Viridiplantae</taxon>
        <taxon>Streptophyta</taxon>
        <taxon>Embryophyta</taxon>
        <taxon>Marchantiophyta</taxon>
        <taxon>Marchantiopsida</taxon>
        <taxon>Marchantiidae</taxon>
        <taxon>Marchantiales</taxon>
        <taxon>Ricciaceae</taxon>
        <taxon>Riccia</taxon>
    </lineage>
</organism>
<feature type="compositionally biased region" description="Basic residues" evidence="1">
    <location>
        <begin position="31"/>
        <end position="44"/>
    </location>
</feature>
<evidence type="ECO:0000259" key="2">
    <source>
        <dbReference type="PROSITE" id="PS51742"/>
    </source>
</evidence>
<dbReference type="Proteomes" id="UP001605036">
    <property type="component" value="Unassembled WGS sequence"/>
</dbReference>
<feature type="compositionally biased region" description="Polar residues" evidence="1">
    <location>
        <begin position="13"/>
        <end position="25"/>
    </location>
</feature>
<evidence type="ECO:0000313" key="3">
    <source>
        <dbReference type="EMBL" id="KAL2619970.1"/>
    </source>
</evidence>
<feature type="domain" description="PPC" evidence="2">
    <location>
        <begin position="57"/>
        <end position="195"/>
    </location>
</feature>
<keyword evidence="4" id="KW-1185">Reference proteome</keyword>
<dbReference type="CDD" id="cd11378">
    <property type="entry name" value="DUF296"/>
    <property type="match status" value="1"/>
</dbReference>
<dbReference type="PANTHER" id="PTHR31100">
    <property type="entry name" value="AT-HOOK MOTIF NUCLEAR-LOCALIZED PROTEIN 15"/>
    <property type="match status" value="1"/>
</dbReference>
<name>A0ABD1Y046_9MARC</name>
<dbReference type="InterPro" id="IPR014476">
    <property type="entry name" value="AHL15-29"/>
</dbReference>
<dbReference type="SUPFAM" id="SSF117856">
    <property type="entry name" value="AF0104/ALDC/Ptd012-like"/>
    <property type="match status" value="1"/>
</dbReference>
<dbReference type="PROSITE" id="PS51742">
    <property type="entry name" value="PPC"/>
    <property type="match status" value="1"/>
</dbReference>
<proteinExistence type="predicted"/>
<accession>A0ABD1Y046</accession>
<feature type="region of interest" description="Disordered" evidence="1">
    <location>
        <begin position="1"/>
        <end position="53"/>
    </location>
</feature>
<sequence>MISVEKSEITDLEQVQQGRSNSNLNPSKPMGRPRGRPKGSKNKPKPPSVIPVDINNRGDMGMHYLEIQRGDFVIASITRFASQFVRHGGGLFVMGAKGVVSSVTILDVMQKRRALVGVFSILSFSGTIGSTRSTSFSITVSDPSFQTWGGMISGDFQAVQGPVVVEAVSYQRLEPQNDQCELGATATWLGLGEISRVNYMINTH</sequence>
<reference evidence="3 4" key="1">
    <citation type="submission" date="2024-09" db="EMBL/GenBank/DDBJ databases">
        <title>Chromosome-scale assembly of Riccia fluitans.</title>
        <authorList>
            <person name="Paukszto L."/>
            <person name="Sawicki J."/>
            <person name="Karawczyk K."/>
            <person name="Piernik-Szablinska J."/>
            <person name="Szczecinska M."/>
            <person name="Mazdziarz M."/>
        </authorList>
    </citation>
    <scope>NUCLEOTIDE SEQUENCE [LARGE SCALE GENOMIC DNA]</scope>
    <source>
        <strain evidence="3">Rf_01</strain>
        <tissue evidence="3">Aerial parts of the thallus</tissue>
    </source>
</reference>
<dbReference type="InterPro" id="IPR005175">
    <property type="entry name" value="PPC_dom"/>
</dbReference>
<dbReference type="Gene3D" id="3.30.1330.80">
    <property type="entry name" value="Hypothetical protein, similar to alpha- acetolactate decarboxylase, domain 2"/>
    <property type="match status" value="1"/>
</dbReference>
<comment type="caution">
    <text evidence="3">The sequence shown here is derived from an EMBL/GenBank/DDBJ whole genome shotgun (WGS) entry which is preliminary data.</text>
</comment>